<dbReference type="RefSeq" id="WP_273632898.1">
    <property type="nucleotide sequence ID" value="NZ_CP117167.1"/>
</dbReference>
<sequence>MDQDLILKVVKQHYPFVTGAILTGSSAKNGEIKAGSDVDVLIIDPTFSVISSFVTRSENVYFDFTQVPLSILKI</sequence>
<evidence type="ECO:0000313" key="2">
    <source>
        <dbReference type="EMBL" id="WCT14399.1"/>
    </source>
</evidence>
<dbReference type="SUPFAM" id="SSF81301">
    <property type="entry name" value="Nucleotidyltransferase"/>
    <property type="match status" value="1"/>
</dbReference>
<dbReference type="EMBL" id="CP117167">
    <property type="protein sequence ID" value="WCT14399.1"/>
    <property type="molecule type" value="Genomic_DNA"/>
</dbReference>
<protein>
    <submittedName>
        <fullName evidence="2">Nucleotidyltransferase domain-containing protein</fullName>
    </submittedName>
</protein>
<dbReference type="CDD" id="cd05403">
    <property type="entry name" value="NT_KNTase_like"/>
    <property type="match status" value="1"/>
</dbReference>
<evidence type="ECO:0000259" key="1">
    <source>
        <dbReference type="Pfam" id="PF01909"/>
    </source>
</evidence>
<gene>
    <name evidence="2" type="ORF">PQO05_10690</name>
</gene>
<evidence type="ECO:0000313" key="3">
    <source>
        <dbReference type="Proteomes" id="UP001216139"/>
    </source>
</evidence>
<dbReference type="Proteomes" id="UP001216139">
    <property type="component" value="Chromosome"/>
</dbReference>
<reference evidence="2 3" key="1">
    <citation type="submission" date="2023-02" db="EMBL/GenBank/DDBJ databases">
        <title>Genome sequence of Mucilaginibacter jinjuensis strain KACC 16571.</title>
        <authorList>
            <person name="Kim S."/>
            <person name="Heo J."/>
            <person name="Kwon S.-W."/>
        </authorList>
    </citation>
    <scope>NUCLEOTIDE SEQUENCE [LARGE SCALE GENOMIC DNA]</scope>
    <source>
        <strain evidence="2 3">KACC 16571</strain>
    </source>
</reference>
<organism evidence="2 3">
    <name type="scientific">Mucilaginibacter jinjuensis</name>
    <dbReference type="NCBI Taxonomy" id="1176721"/>
    <lineage>
        <taxon>Bacteria</taxon>
        <taxon>Pseudomonadati</taxon>
        <taxon>Bacteroidota</taxon>
        <taxon>Sphingobacteriia</taxon>
        <taxon>Sphingobacteriales</taxon>
        <taxon>Sphingobacteriaceae</taxon>
        <taxon>Mucilaginibacter</taxon>
    </lineage>
</organism>
<accession>A0ABY7TD02</accession>
<dbReference type="Gene3D" id="3.30.460.10">
    <property type="entry name" value="Beta Polymerase, domain 2"/>
    <property type="match status" value="1"/>
</dbReference>
<name>A0ABY7TD02_9SPHI</name>
<keyword evidence="3" id="KW-1185">Reference proteome</keyword>
<dbReference type="InterPro" id="IPR043519">
    <property type="entry name" value="NT_sf"/>
</dbReference>
<dbReference type="Pfam" id="PF01909">
    <property type="entry name" value="NTP_transf_2"/>
    <property type="match status" value="1"/>
</dbReference>
<proteinExistence type="predicted"/>
<feature type="domain" description="Polymerase nucleotidyl transferase" evidence="1">
    <location>
        <begin position="6"/>
        <end position="47"/>
    </location>
</feature>
<dbReference type="InterPro" id="IPR002934">
    <property type="entry name" value="Polymerase_NTP_transf_dom"/>
</dbReference>